<feature type="transmembrane region" description="Helical" evidence="5">
    <location>
        <begin position="229"/>
        <end position="251"/>
    </location>
</feature>
<dbReference type="SUPFAM" id="SSF103473">
    <property type="entry name" value="MFS general substrate transporter"/>
    <property type="match status" value="1"/>
</dbReference>
<keyword evidence="3 5" id="KW-1133">Transmembrane helix</keyword>
<evidence type="ECO:0000256" key="5">
    <source>
        <dbReference type="SAM" id="Phobius"/>
    </source>
</evidence>
<feature type="transmembrane region" description="Helical" evidence="5">
    <location>
        <begin position="60"/>
        <end position="80"/>
    </location>
</feature>
<dbReference type="PROSITE" id="PS00216">
    <property type="entry name" value="SUGAR_TRANSPORT_1"/>
    <property type="match status" value="1"/>
</dbReference>
<feature type="domain" description="Major facilitator superfamily (MFS) profile" evidence="6">
    <location>
        <begin position="25"/>
        <end position="395"/>
    </location>
</feature>
<organism evidence="7 8">
    <name type="scientific">Diaporthe eres</name>
    <name type="common">Phomopsis oblonga</name>
    <dbReference type="NCBI Taxonomy" id="83184"/>
    <lineage>
        <taxon>Eukaryota</taxon>
        <taxon>Fungi</taxon>
        <taxon>Dikarya</taxon>
        <taxon>Ascomycota</taxon>
        <taxon>Pezizomycotina</taxon>
        <taxon>Sordariomycetes</taxon>
        <taxon>Sordariomycetidae</taxon>
        <taxon>Diaporthales</taxon>
        <taxon>Diaporthaceae</taxon>
        <taxon>Diaporthe</taxon>
        <taxon>Diaporthe eres species complex</taxon>
    </lineage>
</organism>
<dbReference type="PANTHER" id="PTHR23502">
    <property type="entry name" value="MAJOR FACILITATOR SUPERFAMILY"/>
    <property type="match status" value="1"/>
</dbReference>
<dbReference type="EMBL" id="JAKNSF020000239">
    <property type="protein sequence ID" value="KAK7705460.1"/>
    <property type="molecule type" value="Genomic_DNA"/>
</dbReference>
<dbReference type="InterPro" id="IPR011701">
    <property type="entry name" value="MFS"/>
</dbReference>
<evidence type="ECO:0000256" key="2">
    <source>
        <dbReference type="ARBA" id="ARBA00022692"/>
    </source>
</evidence>
<dbReference type="PROSITE" id="PS50850">
    <property type="entry name" value="MFS"/>
    <property type="match status" value="1"/>
</dbReference>
<feature type="transmembrane region" description="Helical" evidence="5">
    <location>
        <begin position="117"/>
        <end position="139"/>
    </location>
</feature>
<reference evidence="7 8" key="1">
    <citation type="submission" date="2024-02" db="EMBL/GenBank/DDBJ databases">
        <title>De novo assembly and annotation of 12 fungi associated with fruit tree decline syndrome in Ontario, Canada.</title>
        <authorList>
            <person name="Sulman M."/>
            <person name="Ellouze W."/>
            <person name="Ilyukhin E."/>
        </authorList>
    </citation>
    <scope>NUCLEOTIDE SEQUENCE [LARGE SCALE GENOMIC DNA]</scope>
    <source>
        <strain evidence="7 8">M169</strain>
    </source>
</reference>
<gene>
    <name evidence="7" type="ORF">SLS63_014130</name>
</gene>
<dbReference type="Pfam" id="PF07690">
    <property type="entry name" value="MFS_1"/>
    <property type="match status" value="1"/>
</dbReference>
<dbReference type="InterPro" id="IPR020846">
    <property type="entry name" value="MFS_dom"/>
</dbReference>
<comment type="subcellular location">
    <subcellularLocation>
        <location evidence="1">Membrane</location>
        <topology evidence="1">Multi-pass membrane protein</topology>
    </subcellularLocation>
</comment>
<feature type="transmembrane region" description="Helical" evidence="5">
    <location>
        <begin position="365"/>
        <end position="383"/>
    </location>
</feature>
<dbReference type="InterPro" id="IPR005829">
    <property type="entry name" value="Sugar_transporter_CS"/>
</dbReference>
<feature type="transmembrane region" description="Helical" evidence="5">
    <location>
        <begin position="295"/>
        <end position="316"/>
    </location>
</feature>
<accession>A0ABR1NL58</accession>
<dbReference type="Proteomes" id="UP001430848">
    <property type="component" value="Unassembled WGS sequence"/>
</dbReference>
<feature type="transmembrane region" description="Helical" evidence="5">
    <location>
        <begin position="263"/>
        <end position="283"/>
    </location>
</feature>
<proteinExistence type="predicted"/>
<keyword evidence="4 5" id="KW-0472">Membrane</keyword>
<evidence type="ECO:0000313" key="8">
    <source>
        <dbReference type="Proteomes" id="UP001430848"/>
    </source>
</evidence>
<evidence type="ECO:0000313" key="7">
    <source>
        <dbReference type="EMBL" id="KAK7705460.1"/>
    </source>
</evidence>
<comment type="caution">
    <text evidence="7">The sequence shown here is derived from an EMBL/GenBank/DDBJ whole genome shotgun (WGS) entry which is preliminary data.</text>
</comment>
<keyword evidence="2 5" id="KW-0812">Transmembrane</keyword>
<name>A0ABR1NL58_DIAER</name>
<dbReference type="PANTHER" id="PTHR23502:SF60">
    <property type="entry name" value="MAJOR FACILITATOR SUPERFAMILY (MFS) PROFILE DOMAIN-CONTAINING PROTEIN-RELATED"/>
    <property type="match status" value="1"/>
</dbReference>
<keyword evidence="8" id="KW-1185">Reference proteome</keyword>
<feature type="transmembrane region" description="Helical" evidence="5">
    <location>
        <begin position="151"/>
        <end position="174"/>
    </location>
</feature>
<evidence type="ECO:0000256" key="4">
    <source>
        <dbReference type="ARBA" id="ARBA00023136"/>
    </source>
</evidence>
<dbReference type="Gene3D" id="1.20.1720.10">
    <property type="entry name" value="Multidrug resistance protein D"/>
    <property type="match status" value="1"/>
</dbReference>
<sequence length="395" mass="43098">MSKQDVSPTKVQTARDWPLWERWFATAVLSGYKFISSLASSTMAPGVDAISEELEIHDPVVSTLLLTVYVLGYAVGPLLLGPASEIYGRKPVLTLSNLWYLVFNIACGLARSRDQMIAFRLLAGVGGSGPLALGGGVLSDCWNAEERTRALSLYTLPALLGPALGPILIGLVLLRETYAPVIRKSRKLKHQATSDLEAAAEGERVTSKIFKKLTTAVRLLCSEPTIQLVSLYGAFLYGLMYIAISSMTELWTVQYGETRLISGLNYISLGLGFAFGSQSGAFANRWWTADAKLHWILPNVGVFIFAFGIVNGLQIINLYSVDCFTSVSASAVSAITVTRSIAGFLLPLPAPIMYERLGYGWGNTLLALVGVVLGFPIPLILWWHCRRQRRTKTSD</sequence>
<evidence type="ECO:0000256" key="3">
    <source>
        <dbReference type="ARBA" id="ARBA00022989"/>
    </source>
</evidence>
<evidence type="ECO:0000256" key="1">
    <source>
        <dbReference type="ARBA" id="ARBA00004141"/>
    </source>
</evidence>
<feature type="transmembrane region" description="Helical" evidence="5">
    <location>
        <begin position="92"/>
        <end position="111"/>
    </location>
</feature>
<evidence type="ECO:0000259" key="6">
    <source>
        <dbReference type="PROSITE" id="PS50850"/>
    </source>
</evidence>
<protein>
    <recommendedName>
        <fullName evidence="6">Major facilitator superfamily (MFS) profile domain-containing protein</fullName>
    </recommendedName>
</protein>
<dbReference type="InterPro" id="IPR036259">
    <property type="entry name" value="MFS_trans_sf"/>
</dbReference>